<feature type="chain" id="PRO_5018272097" evidence="1">
    <location>
        <begin position="31"/>
        <end position="65"/>
    </location>
</feature>
<gene>
    <name evidence="2" type="ORF">BpHYR1_031857</name>
</gene>
<protein>
    <submittedName>
        <fullName evidence="2">Uncharacterized protein</fullName>
    </submittedName>
</protein>
<sequence length="65" mass="7652">MVMFKKFINSPISIRSLLLIISFLPHGVCIVQTSKEYYSLNNEYKNKFYNEPLDITCTLSPRYDN</sequence>
<dbReference type="Proteomes" id="UP000276133">
    <property type="component" value="Unassembled WGS sequence"/>
</dbReference>
<proteinExistence type="predicted"/>
<keyword evidence="3" id="KW-1185">Reference proteome</keyword>
<name>A0A3M7SGQ6_BRAPC</name>
<dbReference type="EMBL" id="REGN01001393">
    <property type="protein sequence ID" value="RNA34961.1"/>
    <property type="molecule type" value="Genomic_DNA"/>
</dbReference>
<keyword evidence="1" id="KW-0732">Signal</keyword>
<evidence type="ECO:0000313" key="3">
    <source>
        <dbReference type="Proteomes" id="UP000276133"/>
    </source>
</evidence>
<reference evidence="2 3" key="1">
    <citation type="journal article" date="2018" name="Sci. Rep.">
        <title>Genomic signatures of local adaptation to the degree of environmental predictability in rotifers.</title>
        <authorList>
            <person name="Franch-Gras L."/>
            <person name="Hahn C."/>
            <person name="Garcia-Roger E.M."/>
            <person name="Carmona M.J."/>
            <person name="Serra M."/>
            <person name="Gomez A."/>
        </authorList>
    </citation>
    <scope>NUCLEOTIDE SEQUENCE [LARGE SCALE GENOMIC DNA]</scope>
    <source>
        <strain evidence="2">HYR1</strain>
    </source>
</reference>
<comment type="caution">
    <text evidence="2">The sequence shown here is derived from an EMBL/GenBank/DDBJ whole genome shotgun (WGS) entry which is preliminary data.</text>
</comment>
<evidence type="ECO:0000313" key="2">
    <source>
        <dbReference type="EMBL" id="RNA34961.1"/>
    </source>
</evidence>
<dbReference type="AlphaFoldDB" id="A0A3M7SGQ6"/>
<evidence type="ECO:0000256" key="1">
    <source>
        <dbReference type="SAM" id="SignalP"/>
    </source>
</evidence>
<accession>A0A3M7SGQ6</accession>
<organism evidence="2 3">
    <name type="scientific">Brachionus plicatilis</name>
    <name type="common">Marine rotifer</name>
    <name type="synonym">Brachionus muelleri</name>
    <dbReference type="NCBI Taxonomy" id="10195"/>
    <lineage>
        <taxon>Eukaryota</taxon>
        <taxon>Metazoa</taxon>
        <taxon>Spiralia</taxon>
        <taxon>Gnathifera</taxon>
        <taxon>Rotifera</taxon>
        <taxon>Eurotatoria</taxon>
        <taxon>Monogononta</taxon>
        <taxon>Pseudotrocha</taxon>
        <taxon>Ploima</taxon>
        <taxon>Brachionidae</taxon>
        <taxon>Brachionus</taxon>
    </lineage>
</organism>
<feature type="signal peptide" evidence="1">
    <location>
        <begin position="1"/>
        <end position="30"/>
    </location>
</feature>